<evidence type="ECO:0000256" key="1">
    <source>
        <dbReference type="SAM" id="Phobius"/>
    </source>
</evidence>
<organism evidence="2 3">
    <name type="scientific">Granulicella pectinivorans</name>
    <dbReference type="NCBI Taxonomy" id="474950"/>
    <lineage>
        <taxon>Bacteria</taxon>
        <taxon>Pseudomonadati</taxon>
        <taxon>Acidobacteriota</taxon>
        <taxon>Terriglobia</taxon>
        <taxon>Terriglobales</taxon>
        <taxon>Acidobacteriaceae</taxon>
        <taxon>Granulicella</taxon>
    </lineage>
</organism>
<dbReference type="Proteomes" id="UP000199024">
    <property type="component" value="Unassembled WGS sequence"/>
</dbReference>
<keyword evidence="1" id="KW-1133">Transmembrane helix</keyword>
<name>A0A1I6M8U2_9BACT</name>
<evidence type="ECO:0000313" key="3">
    <source>
        <dbReference type="Proteomes" id="UP000199024"/>
    </source>
</evidence>
<feature type="transmembrane region" description="Helical" evidence="1">
    <location>
        <begin position="36"/>
        <end position="57"/>
    </location>
</feature>
<proteinExistence type="predicted"/>
<dbReference type="EMBL" id="FOZL01000001">
    <property type="protein sequence ID" value="SFS12134.1"/>
    <property type="molecule type" value="Genomic_DNA"/>
</dbReference>
<reference evidence="2 3" key="1">
    <citation type="submission" date="2016-10" db="EMBL/GenBank/DDBJ databases">
        <authorList>
            <person name="de Groot N.N."/>
        </authorList>
    </citation>
    <scope>NUCLEOTIDE SEQUENCE [LARGE SCALE GENOMIC DNA]</scope>
    <source>
        <strain evidence="2 3">DSM 21001</strain>
    </source>
</reference>
<feature type="transmembrane region" description="Helical" evidence="1">
    <location>
        <begin position="69"/>
        <end position="91"/>
    </location>
</feature>
<protein>
    <submittedName>
        <fullName evidence="2">Uncharacterized protein</fullName>
    </submittedName>
</protein>
<gene>
    <name evidence="2" type="ORF">SAMN05421771_2069</name>
</gene>
<keyword evidence="3" id="KW-1185">Reference proteome</keyword>
<dbReference type="AlphaFoldDB" id="A0A1I6M8U2"/>
<accession>A0A1I6M8U2</accession>
<sequence length="94" mass="10442">MFRFVFISIAKPVTVRSHPEVFIISRTQAIFLLQQTFTAVVLNGIFSALAVFLAFRYMTIVPLSGHPGLIVDSIFQIFIATLMSILPPSILTAK</sequence>
<evidence type="ECO:0000313" key="2">
    <source>
        <dbReference type="EMBL" id="SFS12134.1"/>
    </source>
</evidence>
<keyword evidence="1" id="KW-0472">Membrane</keyword>
<keyword evidence="1" id="KW-0812">Transmembrane</keyword>